<evidence type="ECO:0000313" key="3">
    <source>
        <dbReference type="EMBL" id="GAH61213.1"/>
    </source>
</evidence>
<feature type="domain" description="PAC" evidence="2">
    <location>
        <begin position="1"/>
        <end position="18"/>
    </location>
</feature>
<dbReference type="InterPro" id="IPR035965">
    <property type="entry name" value="PAS-like_dom_sf"/>
</dbReference>
<dbReference type="PANTHER" id="PTHR44757">
    <property type="entry name" value="DIGUANYLATE CYCLASE DGCP"/>
    <property type="match status" value="1"/>
</dbReference>
<reference evidence="3" key="1">
    <citation type="journal article" date="2014" name="Front. Microbiol.">
        <title>High frequency of phylogenetically diverse reductive dehalogenase-homologous genes in deep subseafloor sedimentary metagenomes.</title>
        <authorList>
            <person name="Kawai M."/>
            <person name="Futagami T."/>
            <person name="Toyoda A."/>
            <person name="Takaki Y."/>
            <person name="Nishi S."/>
            <person name="Hori S."/>
            <person name="Arai W."/>
            <person name="Tsubouchi T."/>
            <person name="Morono Y."/>
            <person name="Uchiyama I."/>
            <person name="Ito T."/>
            <person name="Fujiyama A."/>
            <person name="Inagaki F."/>
            <person name="Takami H."/>
        </authorList>
    </citation>
    <scope>NUCLEOTIDE SEQUENCE</scope>
    <source>
        <strain evidence="3">Expedition CK06-06</strain>
    </source>
</reference>
<evidence type="ECO:0000259" key="1">
    <source>
        <dbReference type="PROSITE" id="PS50112"/>
    </source>
</evidence>
<feature type="domain" description="PAS" evidence="1">
    <location>
        <begin position="19"/>
        <end position="84"/>
    </location>
</feature>
<feature type="non-terminal residue" evidence="3">
    <location>
        <position position="215"/>
    </location>
</feature>
<feature type="domain" description="PAC" evidence="2">
    <location>
        <begin position="90"/>
        <end position="140"/>
    </location>
</feature>
<evidence type="ECO:0000259" key="2">
    <source>
        <dbReference type="PROSITE" id="PS50113"/>
    </source>
</evidence>
<dbReference type="AlphaFoldDB" id="X1IUJ5"/>
<dbReference type="PROSITE" id="PS50112">
    <property type="entry name" value="PAS"/>
    <property type="match status" value="1"/>
</dbReference>
<dbReference type="Gene3D" id="3.30.450.20">
    <property type="entry name" value="PAS domain"/>
    <property type="match status" value="1"/>
</dbReference>
<organism evidence="3">
    <name type="scientific">marine sediment metagenome</name>
    <dbReference type="NCBI Taxonomy" id="412755"/>
    <lineage>
        <taxon>unclassified sequences</taxon>
        <taxon>metagenomes</taxon>
        <taxon>ecological metagenomes</taxon>
    </lineage>
</organism>
<accession>X1IUJ5</accession>
<evidence type="ECO:0008006" key="4">
    <source>
        <dbReference type="Google" id="ProtNLM"/>
    </source>
</evidence>
<dbReference type="CDD" id="cd00130">
    <property type="entry name" value="PAS"/>
    <property type="match status" value="1"/>
</dbReference>
<dbReference type="SUPFAM" id="SSF55781">
    <property type="entry name" value="GAF domain-like"/>
    <property type="match status" value="1"/>
</dbReference>
<dbReference type="SUPFAM" id="SSF55785">
    <property type="entry name" value="PYP-like sensor domain (PAS domain)"/>
    <property type="match status" value="1"/>
</dbReference>
<dbReference type="Pfam" id="PF13426">
    <property type="entry name" value="PAS_9"/>
    <property type="match status" value="1"/>
</dbReference>
<gene>
    <name evidence="3" type="ORF">S03H2_33262</name>
</gene>
<dbReference type="InterPro" id="IPR000700">
    <property type="entry name" value="PAS-assoc_C"/>
</dbReference>
<dbReference type="PANTHER" id="PTHR44757:SF2">
    <property type="entry name" value="BIOFILM ARCHITECTURE MAINTENANCE PROTEIN MBAA"/>
    <property type="match status" value="1"/>
</dbReference>
<protein>
    <recommendedName>
        <fullName evidence="4">PAS domain-containing protein</fullName>
    </recommendedName>
</protein>
<name>X1IUJ5_9ZZZZ</name>
<dbReference type="EMBL" id="BARU01020238">
    <property type="protein sequence ID" value="GAH61213.1"/>
    <property type="molecule type" value="Genomic_DNA"/>
</dbReference>
<dbReference type="NCBIfam" id="TIGR00229">
    <property type="entry name" value="sensory_box"/>
    <property type="match status" value="1"/>
</dbReference>
<comment type="caution">
    <text evidence="3">The sequence shown here is derived from an EMBL/GenBank/DDBJ whole genome shotgun (WGS) entry which is preliminary data.</text>
</comment>
<dbReference type="InterPro" id="IPR052155">
    <property type="entry name" value="Biofilm_reg_signaling"/>
</dbReference>
<sequence length="215" mass="24608">MQVQDITERKLAEEALQESESRYRTLFVSVPVGISMATEDGKILANNDAMLQMSGYSAAELRQINMSDIYQNPEEREQLLKLIQAEGSVHDFEVILKRRDGTPYHASLTVAPFTLGTKDALLTVVQDISEHKRMEERIKHLNQLLHTIFNISQFVARERNRDSLLKGVCDTLIETRGYHHAWAILLDEFERPVVTAEAGLDKKFLPMVKRWNVAD</sequence>
<dbReference type="SMART" id="SM00091">
    <property type="entry name" value="PAS"/>
    <property type="match status" value="1"/>
</dbReference>
<dbReference type="PROSITE" id="PS50113">
    <property type="entry name" value="PAC"/>
    <property type="match status" value="2"/>
</dbReference>
<proteinExistence type="predicted"/>
<dbReference type="InterPro" id="IPR000014">
    <property type="entry name" value="PAS"/>
</dbReference>